<dbReference type="InterPro" id="IPR018060">
    <property type="entry name" value="HTH_AraC"/>
</dbReference>
<dbReference type="PANTHER" id="PTHR11019:SF199">
    <property type="entry name" value="HTH-TYPE TRANSCRIPTIONAL REGULATOR NIMR"/>
    <property type="match status" value="1"/>
</dbReference>
<dbReference type="STRING" id="446469.Sked_19070"/>
<dbReference type="OrthoDB" id="2039152at2"/>
<evidence type="ECO:0000256" key="7">
    <source>
        <dbReference type="SAM" id="MobiDB-lite"/>
    </source>
</evidence>
<dbReference type="AlphaFoldDB" id="D1BHB2"/>
<evidence type="ECO:0000256" key="2">
    <source>
        <dbReference type="ARBA" id="ARBA00023015"/>
    </source>
</evidence>
<evidence type="ECO:0000256" key="5">
    <source>
        <dbReference type="ARBA" id="ARBA00074140"/>
    </source>
</evidence>
<dbReference type="KEGG" id="ske:Sked_19070"/>
<keyword evidence="3" id="KW-0238">DNA-binding</keyword>
<evidence type="ECO:0000256" key="3">
    <source>
        <dbReference type="ARBA" id="ARBA00023125"/>
    </source>
</evidence>
<name>D1BHB2_SANKS</name>
<organism evidence="9 10">
    <name type="scientific">Sanguibacter keddieii (strain ATCC 51767 / DSM 10542 / NCFB 3025 / ST-74)</name>
    <dbReference type="NCBI Taxonomy" id="446469"/>
    <lineage>
        <taxon>Bacteria</taxon>
        <taxon>Bacillati</taxon>
        <taxon>Actinomycetota</taxon>
        <taxon>Actinomycetes</taxon>
        <taxon>Micrococcales</taxon>
        <taxon>Sanguibacteraceae</taxon>
        <taxon>Sanguibacter</taxon>
    </lineage>
</organism>
<sequence>MTEQATVSQPGATTSHRSGPRRASSRTSRTLPSYEAGSVEVPFVILGSSEVITHDTWWEEHSHPTHELLWNERGASTATVGPRTWTVTPSIGLWVPAGVRHSGWTPAGTWQRAAQLNTRTVRSISETPVAVDLTPLLTLLLDRLDSDLGEASRATTEAMVLDVLVPAPTELLLQSPTSELLAPVVETVLADPADPTTLAAWAARLGVSTRTVTRTFLAETGLGFSQWVATARTQHAIALLARGEEIEDVALLVGYGSASAFGTAFRRVTGVSPGRFRAR</sequence>
<dbReference type="EMBL" id="CP001819">
    <property type="protein sequence ID" value="ACZ21832.1"/>
    <property type="molecule type" value="Genomic_DNA"/>
</dbReference>
<evidence type="ECO:0000259" key="8">
    <source>
        <dbReference type="PROSITE" id="PS01124"/>
    </source>
</evidence>
<reference evidence="9 10" key="1">
    <citation type="journal article" date="2009" name="Stand. Genomic Sci.">
        <title>Complete genome sequence of Sanguibacter keddieii type strain (ST-74).</title>
        <authorList>
            <person name="Ivanova N."/>
            <person name="Sikorski J."/>
            <person name="Sims D."/>
            <person name="Brettin T."/>
            <person name="Detter J.C."/>
            <person name="Han C."/>
            <person name="Lapidus A."/>
            <person name="Copeland A."/>
            <person name="Glavina Del Rio T."/>
            <person name="Nolan M."/>
            <person name="Chen F."/>
            <person name="Lucas S."/>
            <person name="Tice H."/>
            <person name="Cheng J.F."/>
            <person name="Bruce D."/>
            <person name="Goodwin L."/>
            <person name="Pitluck S."/>
            <person name="Pati A."/>
            <person name="Mavromatis K."/>
            <person name="Chen A."/>
            <person name="Palaniappan K."/>
            <person name="D'haeseleer P."/>
            <person name="Chain P."/>
            <person name="Bristow J."/>
            <person name="Eisen J.A."/>
            <person name="Markowitz V."/>
            <person name="Hugenholtz P."/>
            <person name="Goker M."/>
            <person name="Pukall R."/>
            <person name="Klenk H.P."/>
            <person name="Kyrpides N.C."/>
        </authorList>
    </citation>
    <scope>NUCLEOTIDE SEQUENCE [LARGE SCALE GENOMIC DNA]</scope>
    <source>
        <strain evidence="10">ATCC 51767 / DSM 10542 / NCFB 3025 / ST-74</strain>
    </source>
</reference>
<dbReference type="Gene3D" id="1.10.10.60">
    <property type="entry name" value="Homeodomain-like"/>
    <property type="match status" value="1"/>
</dbReference>
<dbReference type="SMART" id="SM00342">
    <property type="entry name" value="HTH_ARAC"/>
    <property type="match status" value="1"/>
</dbReference>
<dbReference type="InterPro" id="IPR009057">
    <property type="entry name" value="Homeodomain-like_sf"/>
</dbReference>
<feature type="region of interest" description="Disordered" evidence="7">
    <location>
        <begin position="1"/>
        <end position="32"/>
    </location>
</feature>
<dbReference type="GO" id="GO:0043565">
    <property type="term" value="F:sequence-specific DNA binding"/>
    <property type="evidence" value="ECO:0007669"/>
    <property type="project" value="InterPro"/>
</dbReference>
<evidence type="ECO:0000313" key="10">
    <source>
        <dbReference type="Proteomes" id="UP000000322"/>
    </source>
</evidence>
<dbReference type="PROSITE" id="PS01124">
    <property type="entry name" value="HTH_ARAC_FAMILY_2"/>
    <property type="match status" value="1"/>
</dbReference>
<dbReference type="PRINTS" id="PR00032">
    <property type="entry name" value="HTHARAC"/>
</dbReference>
<evidence type="ECO:0000256" key="4">
    <source>
        <dbReference type="ARBA" id="ARBA00023163"/>
    </source>
</evidence>
<dbReference type="InterPro" id="IPR011051">
    <property type="entry name" value="RmlC_Cupin_sf"/>
</dbReference>
<dbReference type="FunFam" id="1.10.10.60:FF:000132">
    <property type="entry name" value="AraC family transcriptional regulator"/>
    <property type="match status" value="1"/>
</dbReference>
<dbReference type="InterPro" id="IPR003313">
    <property type="entry name" value="AraC-bd"/>
</dbReference>
<gene>
    <name evidence="9" type="ordered locus">Sked_19070</name>
</gene>
<evidence type="ECO:0000256" key="1">
    <source>
        <dbReference type="ARBA" id="ARBA00022491"/>
    </source>
</evidence>
<dbReference type="PANTHER" id="PTHR11019">
    <property type="entry name" value="HTH-TYPE TRANSCRIPTIONAL REGULATOR NIMR"/>
    <property type="match status" value="1"/>
</dbReference>
<keyword evidence="1" id="KW-0678">Repressor</keyword>
<dbReference type="GO" id="GO:0003700">
    <property type="term" value="F:DNA-binding transcription factor activity"/>
    <property type="evidence" value="ECO:0007669"/>
    <property type="project" value="InterPro"/>
</dbReference>
<evidence type="ECO:0000256" key="6">
    <source>
        <dbReference type="ARBA" id="ARBA00079449"/>
    </source>
</evidence>
<dbReference type="HOGENOM" id="CLU_000445_87_2_11"/>
<protein>
    <recommendedName>
        <fullName evidence="5">HTH-type transcriptional regulator RipA</fullName>
    </recommendedName>
    <alternativeName>
        <fullName evidence="6">Repressor of iron proteins A</fullName>
    </alternativeName>
</protein>
<keyword evidence="10" id="KW-1185">Reference proteome</keyword>
<dbReference type="Proteomes" id="UP000000322">
    <property type="component" value="Chromosome"/>
</dbReference>
<feature type="domain" description="HTH araC/xylS-type" evidence="8">
    <location>
        <begin position="182"/>
        <end position="279"/>
    </location>
</feature>
<dbReference type="SUPFAM" id="SSF51182">
    <property type="entry name" value="RmlC-like cupins"/>
    <property type="match status" value="1"/>
</dbReference>
<evidence type="ECO:0000313" key="9">
    <source>
        <dbReference type="EMBL" id="ACZ21832.1"/>
    </source>
</evidence>
<dbReference type="InterPro" id="IPR020449">
    <property type="entry name" value="Tscrpt_reg_AraC-type_HTH"/>
</dbReference>
<keyword evidence="4" id="KW-0804">Transcription</keyword>
<dbReference type="RefSeq" id="WP_012866901.1">
    <property type="nucleotide sequence ID" value="NC_013521.1"/>
</dbReference>
<dbReference type="Pfam" id="PF02311">
    <property type="entry name" value="AraC_binding"/>
    <property type="match status" value="1"/>
</dbReference>
<accession>D1BHB2</accession>
<dbReference type="SUPFAM" id="SSF46689">
    <property type="entry name" value="Homeodomain-like"/>
    <property type="match status" value="1"/>
</dbReference>
<dbReference type="eggNOG" id="COG2207">
    <property type="taxonomic scope" value="Bacteria"/>
</dbReference>
<feature type="compositionally biased region" description="Polar residues" evidence="7">
    <location>
        <begin position="1"/>
        <end position="17"/>
    </location>
</feature>
<dbReference type="Pfam" id="PF12833">
    <property type="entry name" value="HTH_18"/>
    <property type="match status" value="1"/>
</dbReference>
<keyword evidence="2" id="KW-0805">Transcription regulation</keyword>
<proteinExistence type="predicted"/>